<dbReference type="OrthoDB" id="7773824at2"/>
<dbReference type="EMBL" id="FOCI01000066">
    <property type="protein sequence ID" value="SEN90960.1"/>
    <property type="molecule type" value="Genomic_DNA"/>
</dbReference>
<accession>A0A1H8KDB7</accession>
<evidence type="ECO:0000313" key="2">
    <source>
        <dbReference type="EMBL" id="SEN90960.1"/>
    </source>
</evidence>
<evidence type="ECO:0000313" key="3">
    <source>
        <dbReference type="Proteomes" id="UP000199585"/>
    </source>
</evidence>
<evidence type="ECO:0008006" key="4">
    <source>
        <dbReference type="Google" id="ProtNLM"/>
    </source>
</evidence>
<proteinExistence type="predicted"/>
<evidence type="ECO:0000256" key="1">
    <source>
        <dbReference type="SAM" id="SignalP"/>
    </source>
</evidence>
<dbReference type="Proteomes" id="UP000199585">
    <property type="component" value="Unassembled WGS sequence"/>
</dbReference>
<reference evidence="2 3" key="1">
    <citation type="submission" date="2016-10" db="EMBL/GenBank/DDBJ databases">
        <authorList>
            <person name="de Groot N.N."/>
        </authorList>
    </citation>
    <scope>NUCLEOTIDE SEQUENCE [LARGE SCALE GENOMIC DNA]</scope>
    <source>
        <strain evidence="2 3">DSM 16213</strain>
    </source>
</reference>
<feature type="signal peptide" evidence="1">
    <location>
        <begin position="1"/>
        <end position="22"/>
    </location>
</feature>
<keyword evidence="1" id="KW-0732">Signal</keyword>
<sequence>MKYKGLIAYLLAFLALPQVATADILAILINPDSLSYDLSSGNYVNSPGNYANSSGNYENSEGNYANSPGNYANSAGNYANGINGENRIISEDNLFLGYYVFSDSGVMNLYSASGNRVAYMPSGGHTQSLFFSQGGWCGTIGESGGKTVLGLTRNCHLRFTLN</sequence>
<gene>
    <name evidence="2" type="ORF">SAMN04488003_1661</name>
</gene>
<organism evidence="2 3">
    <name type="scientific">Loktanella fryxellensis</name>
    <dbReference type="NCBI Taxonomy" id="245187"/>
    <lineage>
        <taxon>Bacteria</taxon>
        <taxon>Pseudomonadati</taxon>
        <taxon>Pseudomonadota</taxon>
        <taxon>Alphaproteobacteria</taxon>
        <taxon>Rhodobacterales</taxon>
        <taxon>Roseobacteraceae</taxon>
        <taxon>Loktanella</taxon>
    </lineage>
</organism>
<name>A0A1H8KDB7_9RHOB</name>
<dbReference type="RefSeq" id="WP_143058099.1">
    <property type="nucleotide sequence ID" value="NZ_FOCI01000066.1"/>
</dbReference>
<protein>
    <recommendedName>
        <fullName evidence="4">Curlin associated repeat-containing protein</fullName>
    </recommendedName>
</protein>
<feature type="chain" id="PRO_5011497411" description="Curlin associated repeat-containing protein" evidence="1">
    <location>
        <begin position="23"/>
        <end position="162"/>
    </location>
</feature>
<dbReference type="AlphaFoldDB" id="A0A1H8KDB7"/>
<keyword evidence="3" id="KW-1185">Reference proteome</keyword>